<evidence type="ECO:0000313" key="1">
    <source>
        <dbReference type="EMBL" id="KAG2428925.1"/>
    </source>
</evidence>
<organism evidence="1 2">
    <name type="scientific">Chlamydomonas incerta</name>
    <dbReference type="NCBI Taxonomy" id="51695"/>
    <lineage>
        <taxon>Eukaryota</taxon>
        <taxon>Viridiplantae</taxon>
        <taxon>Chlorophyta</taxon>
        <taxon>core chlorophytes</taxon>
        <taxon>Chlorophyceae</taxon>
        <taxon>CS clade</taxon>
        <taxon>Chlamydomonadales</taxon>
        <taxon>Chlamydomonadaceae</taxon>
        <taxon>Chlamydomonas</taxon>
    </lineage>
</organism>
<dbReference type="Gene3D" id="2.70.98.70">
    <property type="match status" value="1"/>
</dbReference>
<reference evidence="1" key="1">
    <citation type="journal article" date="2020" name="bioRxiv">
        <title>Comparative genomics of Chlamydomonas.</title>
        <authorList>
            <person name="Craig R.J."/>
            <person name="Hasan A.R."/>
            <person name="Ness R.W."/>
            <person name="Keightley P.D."/>
        </authorList>
    </citation>
    <scope>NUCLEOTIDE SEQUENCE</scope>
    <source>
        <strain evidence="1">SAG 7.73</strain>
    </source>
</reference>
<gene>
    <name evidence="1" type="ORF">HXX76_011169</name>
</gene>
<evidence type="ECO:0000313" key="2">
    <source>
        <dbReference type="Proteomes" id="UP000650467"/>
    </source>
</evidence>
<dbReference type="Proteomes" id="UP000650467">
    <property type="component" value="Unassembled WGS sequence"/>
</dbReference>
<keyword evidence="2" id="KW-1185">Reference proteome</keyword>
<dbReference type="Gene3D" id="2.60.40.10">
    <property type="entry name" value="Immunoglobulins"/>
    <property type="match status" value="1"/>
</dbReference>
<accession>A0A835SY41</accession>
<protein>
    <recommendedName>
        <fullName evidence="3">Bacterial repeat domain-containing protein</fullName>
    </recommendedName>
</protein>
<dbReference type="OrthoDB" id="530999at2759"/>
<dbReference type="InterPro" id="IPR008929">
    <property type="entry name" value="Chondroitin_lyas"/>
</dbReference>
<evidence type="ECO:0008006" key="3">
    <source>
        <dbReference type="Google" id="ProtNLM"/>
    </source>
</evidence>
<proteinExistence type="predicted"/>
<dbReference type="InterPro" id="IPR013783">
    <property type="entry name" value="Ig-like_fold"/>
</dbReference>
<dbReference type="EMBL" id="JAEHOC010000032">
    <property type="protein sequence ID" value="KAG2428925.1"/>
    <property type="molecule type" value="Genomic_DNA"/>
</dbReference>
<sequence length="1037" mass="110182">MALPAALATNTPPLVNVTSILTPTTLTAPVNRYYIGVSASDPGGWIVNVTVFANGIPLPDSTMYGVLFYTNTTGQYVFTATAVDNLGAATTSAPSATLTVVAPSPYTGGGGGSTGGSAATTVNVTVNGGSGSGVFIPYTYHVITAADPAAGQVFDRWVASGGYPQLGDPYLYNTTVFSASTAPIVLTATYKVDTPVPCPVCTHPRLLVTVEDLPALRARANSANPMHLQGFAPALQQALSHANQAWSWSFAGGTGKPNLAIWRDTGSDSWEGDHTEAYGEILAFAGLIYNDISYARRARDMLMWVINTAATNLATGNTSLPFASPWFATFNRASHYMEGLPLMFDWLQAWPGLLSPADKAAVRAVFMRWCEDNLAGYMAPQPIRLINSPALLANKGFRNIANNYASAHGRNLAYMALSIDPADDPVKDPKLGQSYIGNTLRSYVYDVTGAWLYQKFACMEPPALVAATLPGVAATTPGLGECMHGGNEPEGFLYGTSIAYVHETLQALHTVGWATPALAGPQVALLNSSWWDRWQQAYLHNLAPDTKMAGGALSYMGQYTQMFNYGDLLRHYVDPGQANPWLTLGWWAARTGATPAPSQFYFRLAYGTWGNCDALLAIKHYLVWDAAAAAQPAAFQDPRPALPSTTFFDPAINRIVSRNRWAADATVFTYKASWMAINHQLADAGMFELYRRGEWLTNSMNGYATDASEIVGVSSVLHNTLTIQNSCTNASLAMPVNMQEDEKALWPLGSQLAEGYISAGDPKTNLSTWFGPAPGLRYVAATTDMTGLYNRPSPWMPGNAAVDVLQAVRSLVWLDVDFIVVYDRATTGRPGKFKRFNLNTVQRPVLAPGTGPGTGAPAVLTAVNASSGQALTVTSLLPDPAVANVSVTPSPTWTLVAEMEPTRWLVQVEDATRPTDVRFLHVLQATDAGVTPARARLVIGAVAGGTAGSYQGAAFDRYVVMFARDVRSPATPVTAATYPLPPAPAPAPAVHVLTGLVPYAAYSLAVDVVAGTAVLSQGGGAGALLATADNAGVARFE</sequence>
<dbReference type="Gene3D" id="1.50.10.100">
    <property type="entry name" value="Chondroitin AC/alginate lyase"/>
    <property type="match status" value="1"/>
</dbReference>
<comment type="caution">
    <text evidence="1">The sequence shown here is derived from an EMBL/GenBank/DDBJ whole genome shotgun (WGS) entry which is preliminary data.</text>
</comment>
<name>A0A835SY41_CHLIN</name>
<dbReference type="AlphaFoldDB" id="A0A835SY41"/>